<proteinExistence type="inferred from homology"/>
<evidence type="ECO:0000313" key="20">
    <source>
        <dbReference type="EMBL" id="AHY35148.1"/>
    </source>
</evidence>
<feature type="transmembrane region" description="Helical" evidence="17">
    <location>
        <begin position="20"/>
        <end position="39"/>
    </location>
</feature>
<evidence type="ECO:0000256" key="8">
    <source>
        <dbReference type="ARBA" id="ARBA00022692"/>
    </source>
</evidence>
<dbReference type="GO" id="GO:0048039">
    <property type="term" value="F:ubiquinone binding"/>
    <property type="evidence" value="ECO:0007669"/>
    <property type="project" value="TreeGrafter"/>
</dbReference>
<keyword evidence="13 17" id="KW-0830">Ubiquinone</keyword>
<protein>
    <recommendedName>
        <fullName evidence="5 17">NADH-ubiquinone oxidoreductase chain 4</fullName>
        <ecNumber evidence="4 17">7.1.1.2</ecNumber>
    </recommendedName>
</protein>
<dbReference type="InterPro" id="IPR000260">
    <property type="entry name" value="NADH4_N"/>
</dbReference>
<feature type="transmembrane region" description="Helical" evidence="17">
    <location>
        <begin position="329"/>
        <end position="348"/>
    </location>
</feature>
<dbReference type="GO" id="GO:0031966">
    <property type="term" value="C:mitochondrial membrane"/>
    <property type="evidence" value="ECO:0007669"/>
    <property type="project" value="UniProtKB-SubCell"/>
</dbReference>
<evidence type="ECO:0000256" key="14">
    <source>
        <dbReference type="ARBA" id="ARBA00023128"/>
    </source>
</evidence>
<keyword evidence="9" id="KW-1278">Translocase</keyword>
<keyword evidence="11 17" id="KW-1133">Transmembrane helix</keyword>
<dbReference type="PANTHER" id="PTHR43507">
    <property type="entry name" value="NADH-UBIQUINONE OXIDOREDUCTASE CHAIN 4"/>
    <property type="match status" value="1"/>
</dbReference>
<evidence type="ECO:0000259" key="18">
    <source>
        <dbReference type="Pfam" id="PF00361"/>
    </source>
</evidence>
<feature type="transmembrane region" description="Helical" evidence="17">
    <location>
        <begin position="216"/>
        <end position="235"/>
    </location>
</feature>
<evidence type="ECO:0000256" key="13">
    <source>
        <dbReference type="ARBA" id="ARBA00023075"/>
    </source>
</evidence>
<gene>
    <name evidence="20" type="primary">nad4</name>
</gene>
<feature type="domain" description="NADH:quinone oxidoreductase/Mrp antiporter transmembrane" evidence="18">
    <location>
        <begin position="107"/>
        <end position="384"/>
    </location>
</feature>
<feature type="transmembrane region" description="Helical" evidence="17">
    <location>
        <begin position="85"/>
        <end position="103"/>
    </location>
</feature>
<accession>A0A0A7C3U2</accession>
<evidence type="ECO:0000256" key="1">
    <source>
        <dbReference type="ARBA" id="ARBA00003257"/>
    </source>
</evidence>
<keyword evidence="15 17" id="KW-0472">Membrane</keyword>
<evidence type="ECO:0000256" key="9">
    <source>
        <dbReference type="ARBA" id="ARBA00022967"/>
    </source>
</evidence>
<evidence type="ECO:0000256" key="2">
    <source>
        <dbReference type="ARBA" id="ARBA00004225"/>
    </source>
</evidence>
<keyword evidence="6 17" id="KW-0813">Transport</keyword>
<evidence type="ECO:0000256" key="16">
    <source>
        <dbReference type="ARBA" id="ARBA00049551"/>
    </source>
</evidence>
<dbReference type="InterPro" id="IPR001750">
    <property type="entry name" value="ND/Mrp_TM"/>
</dbReference>
<evidence type="ECO:0000256" key="15">
    <source>
        <dbReference type="ARBA" id="ARBA00023136"/>
    </source>
</evidence>
<feature type="domain" description="NADH:ubiquinone oxidoreductase chain 4 N-terminal" evidence="19">
    <location>
        <begin position="1"/>
        <end position="101"/>
    </location>
</feature>
<feature type="transmembrane region" description="Helical" evidence="17">
    <location>
        <begin position="410"/>
        <end position="429"/>
    </location>
</feature>
<dbReference type="PRINTS" id="PR01437">
    <property type="entry name" value="NUOXDRDTASE4"/>
</dbReference>
<comment type="function">
    <text evidence="1">Core subunit of the mitochondrial membrane respiratory chain NADH dehydrogenase (Complex I) that is believed to belong to the minimal assembly required for catalysis. Complex I functions in the transfer of electrons from NADH to the respiratory chain. The immediate electron acceptor for the enzyme is believed to be ubiquinone.</text>
</comment>
<keyword evidence="14 17" id="KW-0496">Mitochondrion</keyword>
<dbReference type="EMBL" id="KJ467512">
    <property type="protein sequence ID" value="AHY35148.1"/>
    <property type="molecule type" value="Genomic_DNA"/>
</dbReference>
<feature type="transmembrane region" description="Helical" evidence="17">
    <location>
        <begin position="247"/>
        <end position="267"/>
    </location>
</feature>
<dbReference type="GO" id="GO:0008137">
    <property type="term" value="F:NADH dehydrogenase (ubiquinone) activity"/>
    <property type="evidence" value="ECO:0007669"/>
    <property type="project" value="UniProtKB-UniRule"/>
</dbReference>
<dbReference type="GO" id="GO:0003954">
    <property type="term" value="F:NADH dehydrogenase activity"/>
    <property type="evidence" value="ECO:0007669"/>
    <property type="project" value="TreeGrafter"/>
</dbReference>
<sequence length="443" mass="50067">MMSMIVGLMMMIPLAFVKVWFVIHFFLGIMCFVCLAKYYDMDYICMMSSMFGLDIIGVGLILLSFWIIMLMISGSVYLVDISEGNSLYMFMLLVLLISLVLVFMNIDMLIFYIFFEFSMVPTFYLILGWGGQLERFEASMYMLFYTLLASLPMLGCIIIIQNSNCSSSFSMILFYKNYVYTYMYIGLILGFLVKLPMFLVHLWLPSAHVEAPVTGSMILAGIMLKLGGMGLIRFGKIFMMNMYIMNLFIIMGLVGGLLVSMICLFQVDMKLLVAYSSVSHMSLCIGGCLGGSTWGVEGAYGLMIGHGLCSSGLFYLVNLAYERSGSRSLFINSGGMLFYPSLSMLWFLECSSNMSAPLSMNLISEIMIYNSIVVVDLLFIPLLMLLGFLVGCYSLYLFSYSQHGLNYSGLLSFGVVSFKDYLVVFMHWIPLNFLFLVMDVIFY</sequence>
<feature type="transmembrane region" description="Helical" evidence="17">
    <location>
        <begin position="110"/>
        <end position="130"/>
    </location>
</feature>
<dbReference type="EC" id="7.1.1.2" evidence="4 17"/>
<comment type="subcellular location">
    <subcellularLocation>
        <location evidence="2 17">Mitochondrion membrane</location>
        <topology evidence="2 17">Multi-pass membrane protein</topology>
    </subcellularLocation>
</comment>
<keyword evidence="12 17" id="KW-0520">NAD</keyword>
<reference evidence="20" key="1">
    <citation type="journal article" date="2014" name="BMC Genomics">
        <title>The compact mitochondrial genome of Zorotypus medoensis provides insights into phylogenetic position of Zoraptera.</title>
        <authorList>
            <person name="Ma C."/>
            <person name="Wang Y."/>
            <person name="Wu C."/>
            <person name="Kang L."/>
            <person name="Liu C."/>
        </authorList>
    </citation>
    <scope>NUCLEOTIDE SEQUENCE</scope>
</reference>
<organism evidence="20">
    <name type="scientific">Zorotypus medoensis</name>
    <dbReference type="NCBI Taxonomy" id="1264643"/>
    <lineage>
        <taxon>Eukaryota</taxon>
        <taxon>Metazoa</taxon>
        <taxon>Ecdysozoa</taxon>
        <taxon>Arthropoda</taxon>
        <taxon>Hexapoda</taxon>
        <taxon>Insecta</taxon>
        <taxon>Pterygota</taxon>
        <taxon>Neoptera</taxon>
        <taxon>Polyneoptera</taxon>
        <taxon>Zoraptera</taxon>
        <taxon>Zorotypidae</taxon>
        <taxon>Zorotypus</taxon>
    </lineage>
</organism>
<feature type="transmembrane region" description="Helical" evidence="17">
    <location>
        <begin position="181"/>
        <end position="204"/>
    </location>
</feature>
<evidence type="ECO:0000256" key="4">
    <source>
        <dbReference type="ARBA" id="ARBA00012944"/>
    </source>
</evidence>
<feature type="transmembrane region" description="Helical" evidence="17">
    <location>
        <begin position="142"/>
        <end position="160"/>
    </location>
</feature>
<comment type="function">
    <text evidence="17">Core subunit of the mitochondrial membrane respiratory chain NADH dehydrogenase (Complex I) which catalyzes electron transfer from NADH through the respiratory chain, using ubiquinone as an electron acceptor. Essential for the catalytic activity and assembly of complex I.</text>
</comment>
<evidence type="ECO:0000259" key="19">
    <source>
        <dbReference type="Pfam" id="PF01059"/>
    </source>
</evidence>
<keyword evidence="10 17" id="KW-0249">Electron transport</keyword>
<evidence type="ECO:0000256" key="11">
    <source>
        <dbReference type="ARBA" id="ARBA00022989"/>
    </source>
</evidence>
<comment type="similarity">
    <text evidence="3 17">Belongs to the complex I subunit 4 family.</text>
</comment>
<comment type="catalytic activity">
    <reaction evidence="16 17">
        <text>a ubiquinone + NADH + 5 H(+)(in) = a ubiquinol + NAD(+) + 4 H(+)(out)</text>
        <dbReference type="Rhea" id="RHEA:29091"/>
        <dbReference type="Rhea" id="RHEA-COMP:9565"/>
        <dbReference type="Rhea" id="RHEA-COMP:9566"/>
        <dbReference type="ChEBI" id="CHEBI:15378"/>
        <dbReference type="ChEBI" id="CHEBI:16389"/>
        <dbReference type="ChEBI" id="CHEBI:17976"/>
        <dbReference type="ChEBI" id="CHEBI:57540"/>
        <dbReference type="ChEBI" id="CHEBI:57945"/>
        <dbReference type="EC" id="7.1.1.2"/>
    </reaction>
</comment>
<evidence type="ECO:0000256" key="12">
    <source>
        <dbReference type="ARBA" id="ARBA00023027"/>
    </source>
</evidence>
<dbReference type="PANTHER" id="PTHR43507:SF20">
    <property type="entry name" value="NADH-UBIQUINONE OXIDOREDUCTASE CHAIN 4"/>
    <property type="match status" value="1"/>
</dbReference>
<evidence type="ECO:0000256" key="7">
    <source>
        <dbReference type="ARBA" id="ARBA00022660"/>
    </source>
</evidence>
<geneLocation type="mitochondrion" evidence="20"/>
<feature type="transmembrane region" description="Helical" evidence="17">
    <location>
        <begin position="368"/>
        <end position="398"/>
    </location>
</feature>
<evidence type="ECO:0000256" key="6">
    <source>
        <dbReference type="ARBA" id="ARBA00022448"/>
    </source>
</evidence>
<dbReference type="GO" id="GO:0042773">
    <property type="term" value="P:ATP synthesis coupled electron transport"/>
    <property type="evidence" value="ECO:0007669"/>
    <property type="project" value="InterPro"/>
</dbReference>
<dbReference type="InterPro" id="IPR003918">
    <property type="entry name" value="NADH_UbQ_OxRdtase"/>
</dbReference>
<evidence type="ECO:0000256" key="3">
    <source>
        <dbReference type="ARBA" id="ARBA00009025"/>
    </source>
</evidence>
<keyword evidence="7 17" id="KW-0679">Respiratory chain</keyword>
<dbReference type="Pfam" id="PF00361">
    <property type="entry name" value="Proton_antipo_M"/>
    <property type="match status" value="1"/>
</dbReference>
<evidence type="ECO:0000256" key="5">
    <source>
        <dbReference type="ARBA" id="ARBA00021006"/>
    </source>
</evidence>
<evidence type="ECO:0000256" key="10">
    <source>
        <dbReference type="ARBA" id="ARBA00022982"/>
    </source>
</evidence>
<feature type="transmembrane region" description="Helical" evidence="17">
    <location>
        <begin position="51"/>
        <end position="79"/>
    </location>
</feature>
<feature type="transmembrane region" description="Helical" evidence="17">
    <location>
        <begin position="299"/>
        <end position="317"/>
    </location>
</feature>
<dbReference type="Pfam" id="PF01059">
    <property type="entry name" value="Oxidored_q5_N"/>
    <property type="match status" value="1"/>
</dbReference>
<name>A0A0A7C3U2_9NEOP</name>
<evidence type="ECO:0000256" key="17">
    <source>
        <dbReference type="RuleBase" id="RU003297"/>
    </source>
</evidence>
<keyword evidence="8 17" id="KW-0812">Transmembrane</keyword>
<dbReference type="GO" id="GO:0015990">
    <property type="term" value="P:electron transport coupled proton transport"/>
    <property type="evidence" value="ECO:0007669"/>
    <property type="project" value="TreeGrafter"/>
</dbReference>
<dbReference type="AlphaFoldDB" id="A0A0A7C3U2"/>